<dbReference type="InterPro" id="IPR050600">
    <property type="entry name" value="SETD3_SETD6_MTase"/>
</dbReference>
<protein>
    <recommendedName>
        <fullName evidence="4">protein-histidine N-methyltransferase</fullName>
        <ecNumber evidence="4">2.1.1.85</ecNumber>
    </recommendedName>
</protein>
<dbReference type="PANTHER" id="PTHR13271">
    <property type="entry name" value="UNCHARACTERIZED PUTATIVE METHYLTRANSFERASE"/>
    <property type="match status" value="1"/>
</dbReference>
<evidence type="ECO:0000313" key="6">
    <source>
        <dbReference type="Proteomes" id="UP001432322"/>
    </source>
</evidence>
<organism evidence="5 6">
    <name type="scientific">Pristionchus fissidentatus</name>
    <dbReference type="NCBI Taxonomy" id="1538716"/>
    <lineage>
        <taxon>Eukaryota</taxon>
        <taxon>Metazoa</taxon>
        <taxon>Ecdysozoa</taxon>
        <taxon>Nematoda</taxon>
        <taxon>Chromadorea</taxon>
        <taxon>Rhabditida</taxon>
        <taxon>Rhabditina</taxon>
        <taxon>Diplogasteromorpha</taxon>
        <taxon>Diplogasteroidea</taxon>
        <taxon>Neodiplogasteridae</taxon>
        <taxon>Pristionchus</taxon>
    </lineage>
</organism>
<sequence length="509" mass="58531">AAFRVVFLTLSPSDWQQTTPSPITMISQGKESVEKEISTIVAELLETVFKRTNPNPADLWNEHKFIREKIDRISELQATLSDTDISLTTKRGPGALEEFLAWCDRKGVYRNVEVTEDPKLGYQLTALEDQNETDFVITVPRKAIFCLDQVKKLPGLRKLFLHDPMLSKMDNVGLALGVCALQLKEDSSWAPYVNILPSSFETPLYFSIQQFEELRPSPLFEEALNHFRSIARQFTYYLSIIDDGINFDKRKKEDKQGKQPPLLYDGPFNIGNFTFGLYKWAVSVVCTRINHLPSEYEKIDEKSKIPKQIPCLMPLLDFANHKFDEKAICHPGYSDMKDLAVLPVNRAVRKGEPITIVYGKRTTSEFILMNAFAPQENPYNKYKLRIGLTKTDRFINERIAQMSKLGYNSFNTVYSFNLFIAKEGEMPFDESLVRFARVFMSNPPIDEVVDSEESLKKGVQFVETRLSLLLRGYTKTKLEGDSNTNVLLRQEKEILEHVVAYLQEWKTRL</sequence>
<keyword evidence="1 4" id="KW-0489">Methyltransferase</keyword>
<keyword evidence="3 4" id="KW-0949">S-adenosyl-L-methionine</keyword>
<dbReference type="InterPro" id="IPR036464">
    <property type="entry name" value="Rubisco_LSMT_subst-bd_sf"/>
</dbReference>
<dbReference type="AlphaFoldDB" id="A0AAV5VG72"/>
<dbReference type="GO" id="GO:0016279">
    <property type="term" value="F:protein-lysine N-methyltransferase activity"/>
    <property type="evidence" value="ECO:0007669"/>
    <property type="project" value="TreeGrafter"/>
</dbReference>
<comment type="caution">
    <text evidence="5">The sequence shown here is derived from an EMBL/GenBank/DDBJ whole genome shotgun (WGS) entry which is preliminary data.</text>
</comment>
<dbReference type="SUPFAM" id="SSF81822">
    <property type="entry name" value="RuBisCo LSMT C-terminal, substrate-binding domain"/>
    <property type="match status" value="1"/>
</dbReference>
<evidence type="ECO:0000256" key="1">
    <source>
        <dbReference type="ARBA" id="ARBA00022603"/>
    </source>
</evidence>
<dbReference type="Gene3D" id="3.90.1410.10">
    <property type="entry name" value="set domain protein methyltransferase, domain 1"/>
    <property type="match status" value="1"/>
</dbReference>
<keyword evidence="2 4" id="KW-0808">Transferase</keyword>
<dbReference type="EC" id="2.1.1.85" evidence="4"/>
<dbReference type="InterPro" id="IPR046341">
    <property type="entry name" value="SET_dom_sf"/>
</dbReference>
<accession>A0AAV5VG72</accession>
<dbReference type="EMBL" id="BTSY01000003">
    <property type="protein sequence ID" value="GMT18727.1"/>
    <property type="molecule type" value="Genomic_DNA"/>
</dbReference>
<comment type="catalytic activity">
    <reaction evidence="4">
        <text>L-histidyl-[protein] + S-adenosyl-L-methionine = N(tele)-methyl-L-histidyl-[protein] + S-adenosyl-L-homocysteine + H(+)</text>
        <dbReference type="Rhea" id="RHEA:19369"/>
        <dbReference type="Rhea" id="RHEA-COMP:9745"/>
        <dbReference type="Rhea" id="RHEA-COMP:11600"/>
        <dbReference type="ChEBI" id="CHEBI:15378"/>
        <dbReference type="ChEBI" id="CHEBI:16367"/>
        <dbReference type="ChEBI" id="CHEBI:29979"/>
        <dbReference type="ChEBI" id="CHEBI:57856"/>
        <dbReference type="ChEBI" id="CHEBI:59789"/>
        <dbReference type="EC" id="2.1.1.85"/>
    </reaction>
</comment>
<dbReference type="GO" id="GO:0018064">
    <property type="term" value="F:protein-L-histidine N-tele-methyltransferase activity"/>
    <property type="evidence" value="ECO:0007669"/>
    <property type="project" value="UniProtKB-EC"/>
</dbReference>
<dbReference type="Proteomes" id="UP001432322">
    <property type="component" value="Unassembled WGS sequence"/>
</dbReference>
<dbReference type="SUPFAM" id="SSF82199">
    <property type="entry name" value="SET domain"/>
    <property type="match status" value="1"/>
</dbReference>
<comment type="similarity">
    <text evidence="4">Belongs to the class V-like SAM-binding methyltransferase superfamily. SETD3 actin-histidine methyltransferase family.</text>
</comment>
<gene>
    <name evidence="5" type="ORF">PFISCL1PPCAC_10024</name>
</gene>
<dbReference type="InterPro" id="IPR025785">
    <property type="entry name" value="SETD3"/>
</dbReference>
<proteinExistence type="inferred from homology"/>
<evidence type="ECO:0000313" key="5">
    <source>
        <dbReference type="EMBL" id="GMT18727.1"/>
    </source>
</evidence>
<evidence type="ECO:0000256" key="2">
    <source>
        <dbReference type="ARBA" id="ARBA00022679"/>
    </source>
</evidence>
<name>A0AAV5VG72_9BILA</name>
<keyword evidence="6" id="KW-1185">Reference proteome</keyword>
<evidence type="ECO:0000256" key="4">
    <source>
        <dbReference type="PROSITE-ProRule" id="PRU00898"/>
    </source>
</evidence>
<evidence type="ECO:0000256" key="3">
    <source>
        <dbReference type="ARBA" id="ARBA00022691"/>
    </source>
</evidence>
<reference evidence="5" key="1">
    <citation type="submission" date="2023-10" db="EMBL/GenBank/DDBJ databases">
        <title>Genome assembly of Pristionchus species.</title>
        <authorList>
            <person name="Yoshida K."/>
            <person name="Sommer R.J."/>
        </authorList>
    </citation>
    <scope>NUCLEOTIDE SEQUENCE</scope>
    <source>
        <strain evidence="5">RS5133</strain>
    </source>
</reference>
<dbReference type="GO" id="GO:0032259">
    <property type="term" value="P:methylation"/>
    <property type="evidence" value="ECO:0007669"/>
    <property type="project" value="UniProtKB-KW"/>
</dbReference>
<dbReference type="PANTHER" id="PTHR13271:SF47">
    <property type="entry name" value="ACTIN-HISTIDINE N-METHYLTRANSFERASE"/>
    <property type="match status" value="1"/>
</dbReference>
<dbReference type="PROSITE" id="PS51565">
    <property type="entry name" value="SAM_MT85_SETD3"/>
    <property type="match status" value="1"/>
</dbReference>
<feature type="non-terminal residue" evidence="5">
    <location>
        <position position="1"/>
    </location>
</feature>
<dbReference type="Gene3D" id="3.90.1420.10">
    <property type="entry name" value="Rubisco LSMT, substrate-binding domain"/>
    <property type="match status" value="1"/>
</dbReference>